<keyword evidence="5 6" id="KW-0408">Iron</keyword>
<evidence type="ECO:0000313" key="9">
    <source>
        <dbReference type="EMBL" id="RVU33318.1"/>
    </source>
</evidence>
<keyword evidence="4" id="KW-0249">Electron transport</keyword>
<gene>
    <name evidence="9" type="ORF">EOE67_17105</name>
</gene>
<accession>A0A437QFH3</accession>
<dbReference type="Gene3D" id="1.10.760.10">
    <property type="entry name" value="Cytochrome c-like domain"/>
    <property type="match status" value="1"/>
</dbReference>
<evidence type="ECO:0000259" key="8">
    <source>
        <dbReference type="PROSITE" id="PS51007"/>
    </source>
</evidence>
<dbReference type="GO" id="GO:0009055">
    <property type="term" value="F:electron transfer activity"/>
    <property type="evidence" value="ECO:0007669"/>
    <property type="project" value="InterPro"/>
</dbReference>
<dbReference type="PANTHER" id="PTHR40942">
    <property type="match status" value="1"/>
</dbReference>
<dbReference type="GO" id="GO:0020037">
    <property type="term" value="F:heme binding"/>
    <property type="evidence" value="ECO:0007669"/>
    <property type="project" value="InterPro"/>
</dbReference>
<feature type="signal peptide" evidence="7">
    <location>
        <begin position="1"/>
        <end position="19"/>
    </location>
</feature>
<dbReference type="InterPro" id="IPR002323">
    <property type="entry name" value="Cyt_CIE"/>
</dbReference>
<sequence>MKKITFVLALLGCALVAQASTDDKSQDELKARIAPVGQVYLAGAEPVVVKPTGPRTGEQVYQGACFACHGTGALDAPKKGDAAWKPRIAQGMDVLKKHAIEGIRSMPPRGTCADCSDEEIVDAIKFMTEGV</sequence>
<feature type="domain" description="Cytochrome c" evidence="8">
    <location>
        <begin position="52"/>
        <end position="131"/>
    </location>
</feature>
<dbReference type="PRINTS" id="PR00607">
    <property type="entry name" value="CYTCHROMECIE"/>
</dbReference>
<evidence type="ECO:0000256" key="5">
    <source>
        <dbReference type="ARBA" id="ARBA00023004"/>
    </source>
</evidence>
<evidence type="ECO:0000256" key="2">
    <source>
        <dbReference type="ARBA" id="ARBA00022617"/>
    </source>
</evidence>
<dbReference type="OrthoDB" id="9814708at2"/>
<reference evidence="9 10" key="1">
    <citation type="submission" date="2019-01" db="EMBL/GenBank/DDBJ databases">
        <authorList>
            <person name="Chen W.-M."/>
        </authorList>
    </citation>
    <scope>NUCLEOTIDE SEQUENCE [LARGE SCALE GENOMIC DNA]</scope>
    <source>
        <strain evidence="9 10">KYPC3</strain>
    </source>
</reference>
<proteinExistence type="predicted"/>
<evidence type="ECO:0000256" key="6">
    <source>
        <dbReference type="PROSITE-ProRule" id="PRU00433"/>
    </source>
</evidence>
<dbReference type="PROSITE" id="PS51007">
    <property type="entry name" value="CYTC"/>
    <property type="match status" value="1"/>
</dbReference>
<evidence type="ECO:0000256" key="7">
    <source>
        <dbReference type="SAM" id="SignalP"/>
    </source>
</evidence>
<dbReference type="SUPFAM" id="SSF46626">
    <property type="entry name" value="Cytochrome c"/>
    <property type="match status" value="1"/>
</dbReference>
<evidence type="ECO:0000256" key="3">
    <source>
        <dbReference type="ARBA" id="ARBA00022723"/>
    </source>
</evidence>
<evidence type="ECO:0000313" key="10">
    <source>
        <dbReference type="Proteomes" id="UP000283077"/>
    </source>
</evidence>
<dbReference type="AlphaFoldDB" id="A0A437QFH3"/>
<keyword evidence="3 6" id="KW-0479">Metal-binding</keyword>
<dbReference type="EMBL" id="SACS01000023">
    <property type="protein sequence ID" value="RVU33318.1"/>
    <property type="molecule type" value="Genomic_DNA"/>
</dbReference>
<keyword evidence="1" id="KW-0813">Transport</keyword>
<comment type="caution">
    <text evidence="9">The sequence shown here is derived from an EMBL/GenBank/DDBJ whole genome shotgun (WGS) entry which is preliminary data.</text>
</comment>
<dbReference type="Pfam" id="PF13442">
    <property type="entry name" value="Cytochrome_CBB3"/>
    <property type="match status" value="1"/>
</dbReference>
<dbReference type="PANTHER" id="PTHR40942:SF4">
    <property type="entry name" value="CYTOCHROME C5"/>
    <property type="match status" value="1"/>
</dbReference>
<evidence type="ECO:0000256" key="1">
    <source>
        <dbReference type="ARBA" id="ARBA00022448"/>
    </source>
</evidence>
<keyword evidence="7" id="KW-0732">Signal</keyword>
<dbReference type="GO" id="GO:0005506">
    <property type="term" value="F:iron ion binding"/>
    <property type="evidence" value="ECO:0007669"/>
    <property type="project" value="InterPro"/>
</dbReference>
<dbReference type="Proteomes" id="UP000283077">
    <property type="component" value="Unassembled WGS sequence"/>
</dbReference>
<keyword evidence="2 6" id="KW-0349">Heme</keyword>
<feature type="chain" id="PRO_5019061958" evidence="7">
    <location>
        <begin position="20"/>
        <end position="131"/>
    </location>
</feature>
<evidence type="ECO:0000256" key="4">
    <source>
        <dbReference type="ARBA" id="ARBA00022982"/>
    </source>
</evidence>
<dbReference type="RefSeq" id="WP_127700552.1">
    <property type="nucleotide sequence ID" value="NZ_SACS01000023.1"/>
</dbReference>
<protein>
    <submittedName>
        <fullName evidence="9">Cytochrome c5 family protein</fullName>
    </submittedName>
</protein>
<dbReference type="InterPro" id="IPR009056">
    <property type="entry name" value="Cyt_c-like_dom"/>
</dbReference>
<organism evidence="9 10">
    <name type="scientific">Rheinheimera riviphila</name>
    <dbReference type="NCBI Taxonomy" id="1834037"/>
    <lineage>
        <taxon>Bacteria</taxon>
        <taxon>Pseudomonadati</taxon>
        <taxon>Pseudomonadota</taxon>
        <taxon>Gammaproteobacteria</taxon>
        <taxon>Chromatiales</taxon>
        <taxon>Chromatiaceae</taxon>
        <taxon>Rheinheimera</taxon>
    </lineage>
</organism>
<dbReference type="InterPro" id="IPR036909">
    <property type="entry name" value="Cyt_c-like_dom_sf"/>
</dbReference>
<keyword evidence="10" id="KW-1185">Reference proteome</keyword>
<name>A0A437QFH3_9GAMM</name>